<organism evidence="1 2">
    <name type="scientific">Phytophthora megakarya</name>
    <dbReference type="NCBI Taxonomy" id="4795"/>
    <lineage>
        <taxon>Eukaryota</taxon>
        <taxon>Sar</taxon>
        <taxon>Stramenopiles</taxon>
        <taxon>Oomycota</taxon>
        <taxon>Peronosporomycetes</taxon>
        <taxon>Peronosporales</taxon>
        <taxon>Peronosporaceae</taxon>
        <taxon>Phytophthora</taxon>
    </lineage>
</organism>
<dbReference type="OrthoDB" id="112803at2759"/>
<dbReference type="EMBL" id="NBNE01002275">
    <property type="protein sequence ID" value="OWZ10943.1"/>
    <property type="molecule type" value="Genomic_DNA"/>
</dbReference>
<keyword evidence="2" id="KW-1185">Reference proteome</keyword>
<accession>A0A225VZT0</accession>
<sequence length="186" mass="21579">MDSPKQKLVVSENINVNQRNNTLRSQVHCQGREDEDIPLMPTKFKLYQRKHICTHSWRERERGNGTHTVHKLRFLAKLAQGNGGQWSIRLARKDYRHNHAISTDVYRSYPGIRQVPGNSPLMPGIELLVKAQAGNSRIYDYIRDNSTHRVTMEDVQNLVNRIRNSGTHFYNHCCNVQMSNLFVLSV</sequence>
<evidence type="ECO:0000313" key="2">
    <source>
        <dbReference type="Proteomes" id="UP000198211"/>
    </source>
</evidence>
<reference evidence="2" key="1">
    <citation type="submission" date="2017-03" db="EMBL/GenBank/DDBJ databases">
        <title>Phytopthora megakarya and P. palmivora, two closely related causual agents of cacao black pod achieved similar genome size and gene model numbers by different mechanisms.</title>
        <authorList>
            <person name="Ali S."/>
            <person name="Shao J."/>
            <person name="Larry D.J."/>
            <person name="Kronmiller B."/>
            <person name="Shen D."/>
            <person name="Strem M.D."/>
            <person name="Melnick R.L."/>
            <person name="Guiltinan M.J."/>
            <person name="Tyler B.M."/>
            <person name="Meinhardt L.W."/>
            <person name="Bailey B.A."/>
        </authorList>
    </citation>
    <scope>NUCLEOTIDE SEQUENCE [LARGE SCALE GENOMIC DNA]</scope>
    <source>
        <strain evidence="2">zdho120</strain>
    </source>
</reference>
<proteinExistence type="predicted"/>
<dbReference type="Proteomes" id="UP000198211">
    <property type="component" value="Unassembled WGS sequence"/>
</dbReference>
<dbReference type="AlphaFoldDB" id="A0A225VZT0"/>
<gene>
    <name evidence="1" type="ORF">PHMEG_00016107</name>
</gene>
<dbReference type="STRING" id="4795.A0A225VZT0"/>
<protein>
    <submittedName>
        <fullName evidence="1">Uncharacterized protein</fullName>
    </submittedName>
</protein>
<evidence type="ECO:0000313" key="1">
    <source>
        <dbReference type="EMBL" id="OWZ10943.1"/>
    </source>
</evidence>
<name>A0A225VZT0_9STRA</name>
<comment type="caution">
    <text evidence="1">The sequence shown here is derived from an EMBL/GenBank/DDBJ whole genome shotgun (WGS) entry which is preliminary data.</text>
</comment>